<evidence type="ECO:0000313" key="2">
    <source>
        <dbReference type="EMBL" id="KZE13569.1"/>
    </source>
</evidence>
<protein>
    <recommendedName>
        <fullName evidence="4">Ribbon-helix-helix protein CopG domain-containing protein</fullName>
    </recommendedName>
</protein>
<feature type="region of interest" description="Disordered" evidence="1">
    <location>
        <begin position="1"/>
        <end position="27"/>
    </location>
</feature>
<name>A0ABR5YBN7_9SPHN</name>
<feature type="compositionally biased region" description="Basic residues" evidence="1">
    <location>
        <begin position="10"/>
        <end position="19"/>
    </location>
</feature>
<sequence>MTNDEQPIKRSTRSMRLKKQREDQAGYRRSTIALSPVAVAIAERLQQRLQLSSREAVINAVLERIESDRYIKYEFLGSEGFRSPPTAHLPTNRDTENAGSGIDPQDHSVTATESDR</sequence>
<dbReference type="Proteomes" id="UP000076609">
    <property type="component" value="Unassembled WGS sequence"/>
</dbReference>
<accession>A0ABR5YBN7</accession>
<keyword evidence="3" id="KW-1185">Reference proteome</keyword>
<feature type="compositionally biased region" description="Polar residues" evidence="1">
    <location>
        <begin position="107"/>
        <end position="116"/>
    </location>
</feature>
<reference evidence="3" key="1">
    <citation type="submission" date="2016-01" db="EMBL/GenBank/DDBJ databases">
        <title>Draft genome of Chromobacterium sp. F49.</title>
        <authorList>
            <person name="Hong K.W."/>
        </authorList>
    </citation>
    <scope>NUCLEOTIDE SEQUENCE [LARGE SCALE GENOMIC DNA]</scope>
    <source>
        <strain evidence="3">CN3</strain>
    </source>
</reference>
<feature type="region of interest" description="Disordered" evidence="1">
    <location>
        <begin position="79"/>
        <end position="116"/>
    </location>
</feature>
<evidence type="ECO:0000256" key="1">
    <source>
        <dbReference type="SAM" id="MobiDB-lite"/>
    </source>
</evidence>
<dbReference type="RefSeq" id="WP_066690532.1">
    <property type="nucleotide sequence ID" value="NZ_LQQO01000019.1"/>
</dbReference>
<proteinExistence type="predicted"/>
<gene>
    <name evidence="2" type="ORF">AVT10_15360</name>
</gene>
<evidence type="ECO:0008006" key="4">
    <source>
        <dbReference type="Google" id="ProtNLM"/>
    </source>
</evidence>
<organism evidence="2 3">
    <name type="scientific">Sphingomonas hankookensis</name>
    <dbReference type="NCBI Taxonomy" id="563996"/>
    <lineage>
        <taxon>Bacteria</taxon>
        <taxon>Pseudomonadati</taxon>
        <taxon>Pseudomonadota</taxon>
        <taxon>Alphaproteobacteria</taxon>
        <taxon>Sphingomonadales</taxon>
        <taxon>Sphingomonadaceae</taxon>
        <taxon>Sphingomonas</taxon>
    </lineage>
</organism>
<dbReference type="EMBL" id="LQQO01000019">
    <property type="protein sequence ID" value="KZE13569.1"/>
    <property type="molecule type" value="Genomic_DNA"/>
</dbReference>
<evidence type="ECO:0000313" key="3">
    <source>
        <dbReference type="Proteomes" id="UP000076609"/>
    </source>
</evidence>
<comment type="caution">
    <text evidence="2">The sequence shown here is derived from an EMBL/GenBank/DDBJ whole genome shotgun (WGS) entry which is preliminary data.</text>
</comment>